<dbReference type="PANTHER" id="PTHR16943:SF8">
    <property type="entry name" value="2-METHYLCITRATE DEHYDRATASE"/>
    <property type="match status" value="1"/>
</dbReference>
<dbReference type="InterPro" id="IPR045337">
    <property type="entry name" value="MmgE_PrpD_C"/>
</dbReference>
<feature type="domain" description="MmgE/PrpD N-terminal" evidence="2">
    <location>
        <begin position="6"/>
        <end position="243"/>
    </location>
</feature>
<proteinExistence type="inferred from homology"/>
<evidence type="ECO:0000313" key="4">
    <source>
        <dbReference type="EMBL" id="MDQ7904650.1"/>
    </source>
</evidence>
<dbReference type="Pfam" id="PF03972">
    <property type="entry name" value="MmgE_PrpD_N"/>
    <property type="match status" value="1"/>
</dbReference>
<dbReference type="EMBL" id="JAVHUY010000007">
    <property type="protein sequence ID" value="MDQ7904650.1"/>
    <property type="molecule type" value="Genomic_DNA"/>
</dbReference>
<dbReference type="Gene3D" id="1.10.4100.10">
    <property type="entry name" value="2-methylcitrate dehydratase PrpD"/>
    <property type="match status" value="1"/>
</dbReference>
<dbReference type="InterPro" id="IPR005656">
    <property type="entry name" value="MmgE_PrpD"/>
</dbReference>
<dbReference type="SUPFAM" id="SSF103378">
    <property type="entry name" value="2-methylcitrate dehydratase PrpD"/>
    <property type="match status" value="1"/>
</dbReference>
<name>A0ABU0ZC53_9ACTN</name>
<sequence length="458" mass="47894">MHITRALAEFATDDHASLHGPELHAAVTAAVIDTVACCVAGGSSPGSRMLHATYEPLPDGQSTVVSTGATTSPTVAALLNAYDGHVHDLDDIADAINGHPSVVLVPALVAVAEAFARSGRELVDAYVVGFEVASAIARLLPARANFEQGWHTTSVVGVVAAAAGCSRLLGSSVDETQSALGIAASTASGSRRNFGTHTKALHAGVASKNAVLSALLARRGFTSAPDQIEADAGFLALYGERPRPRPPAELFPDGWTVVSDRGTQMKRWPCCGATHRPAASALALAPSVRHRLDRVQRVRVVQQPGGFLQLIHHRPTTGLQGKFSAEYVVAAALLDGALSMASFADSAVTRPEIVDLLPLVELAEQPGTAASPEFAMVEVEVDGEVVRHRTDAFPFLPATDVNALDAKFHDCARGTAVPWDTTEALRYLKTIGAAPAVDLRPLFASRPRAEAAEAFSAA</sequence>
<dbReference type="RefSeq" id="WP_308711921.1">
    <property type="nucleotide sequence ID" value="NZ_JAVHUY010000007.1"/>
</dbReference>
<comment type="caution">
    <text evidence="4">The sequence shown here is derived from an EMBL/GenBank/DDBJ whole genome shotgun (WGS) entry which is preliminary data.</text>
</comment>
<comment type="similarity">
    <text evidence="1">Belongs to the PrpD family.</text>
</comment>
<keyword evidence="5" id="KW-1185">Reference proteome</keyword>
<dbReference type="Pfam" id="PF19305">
    <property type="entry name" value="MmgE_PrpD_C"/>
    <property type="match status" value="1"/>
</dbReference>
<dbReference type="InterPro" id="IPR042188">
    <property type="entry name" value="MmgE/PrpD_sf_2"/>
</dbReference>
<dbReference type="Gene3D" id="3.30.1330.120">
    <property type="entry name" value="2-methylcitrate dehydratase PrpD"/>
    <property type="match status" value="1"/>
</dbReference>
<dbReference type="InterPro" id="IPR036148">
    <property type="entry name" value="MmgE/PrpD_sf"/>
</dbReference>
<reference evidence="4 5" key="1">
    <citation type="submission" date="2023-08" db="EMBL/GenBank/DDBJ databases">
        <title>Phytohabitans sansha sp. nov., isolated from marine sediment.</title>
        <authorList>
            <person name="Zhao Y."/>
            <person name="Yi K."/>
        </authorList>
    </citation>
    <scope>NUCLEOTIDE SEQUENCE [LARGE SCALE GENOMIC DNA]</scope>
    <source>
        <strain evidence="4 5">ZYX-F-186</strain>
    </source>
</reference>
<protein>
    <submittedName>
        <fullName evidence="4">MmgE/PrpD family protein</fullName>
    </submittedName>
</protein>
<accession>A0ABU0ZC53</accession>
<dbReference type="InterPro" id="IPR042183">
    <property type="entry name" value="MmgE/PrpD_sf_1"/>
</dbReference>
<evidence type="ECO:0000259" key="3">
    <source>
        <dbReference type="Pfam" id="PF19305"/>
    </source>
</evidence>
<feature type="domain" description="MmgE/PrpD C-terminal" evidence="3">
    <location>
        <begin position="268"/>
        <end position="415"/>
    </location>
</feature>
<dbReference type="PANTHER" id="PTHR16943">
    <property type="entry name" value="2-METHYLCITRATE DEHYDRATASE-RELATED"/>
    <property type="match status" value="1"/>
</dbReference>
<gene>
    <name evidence="4" type="ORF">RB614_08955</name>
</gene>
<evidence type="ECO:0000259" key="2">
    <source>
        <dbReference type="Pfam" id="PF03972"/>
    </source>
</evidence>
<organism evidence="4 5">
    <name type="scientific">Phytohabitans maris</name>
    <dbReference type="NCBI Taxonomy" id="3071409"/>
    <lineage>
        <taxon>Bacteria</taxon>
        <taxon>Bacillati</taxon>
        <taxon>Actinomycetota</taxon>
        <taxon>Actinomycetes</taxon>
        <taxon>Micromonosporales</taxon>
        <taxon>Micromonosporaceae</taxon>
    </lineage>
</organism>
<dbReference type="InterPro" id="IPR045336">
    <property type="entry name" value="MmgE_PrpD_N"/>
</dbReference>
<dbReference type="Proteomes" id="UP001230908">
    <property type="component" value="Unassembled WGS sequence"/>
</dbReference>
<evidence type="ECO:0000313" key="5">
    <source>
        <dbReference type="Proteomes" id="UP001230908"/>
    </source>
</evidence>
<evidence type="ECO:0000256" key="1">
    <source>
        <dbReference type="ARBA" id="ARBA00006174"/>
    </source>
</evidence>